<dbReference type="SUPFAM" id="SSF55729">
    <property type="entry name" value="Acyl-CoA N-acyltransferases (Nat)"/>
    <property type="match status" value="1"/>
</dbReference>
<dbReference type="GeneID" id="20250527"/>
<keyword evidence="3" id="KW-1185">Reference proteome</keyword>
<dbReference type="Gene3D" id="3.40.630.30">
    <property type="match status" value="1"/>
</dbReference>
<proteinExistence type="predicted"/>
<dbReference type="RefSeq" id="XP_009045907.1">
    <property type="nucleotide sequence ID" value="XM_009047659.1"/>
</dbReference>
<evidence type="ECO:0000313" key="3">
    <source>
        <dbReference type="Proteomes" id="UP000030746"/>
    </source>
</evidence>
<dbReference type="Pfam" id="PF00583">
    <property type="entry name" value="Acetyltransf_1"/>
    <property type="match status" value="1"/>
</dbReference>
<dbReference type="KEGG" id="lgi:LOTGIDRAFT_237686"/>
<reference evidence="2 3" key="1">
    <citation type="journal article" date="2013" name="Nature">
        <title>Insights into bilaterian evolution from three spiralian genomes.</title>
        <authorList>
            <person name="Simakov O."/>
            <person name="Marletaz F."/>
            <person name="Cho S.J."/>
            <person name="Edsinger-Gonzales E."/>
            <person name="Havlak P."/>
            <person name="Hellsten U."/>
            <person name="Kuo D.H."/>
            <person name="Larsson T."/>
            <person name="Lv J."/>
            <person name="Arendt D."/>
            <person name="Savage R."/>
            <person name="Osoegawa K."/>
            <person name="de Jong P."/>
            <person name="Grimwood J."/>
            <person name="Chapman J.A."/>
            <person name="Shapiro H."/>
            <person name="Aerts A."/>
            <person name="Otillar R.P."/>
            <person name="Terry A.Y."/>
            <person name="Boore J.L."/>
            <person name="Grigoriev I.V."/>
            <person name="Lindberg D.R."/>
            <person name="Seaver E.C."/>
            <person name="Weisblat D.A."/>
            <person name="Putnam N.H."/>
            <person name="Rokhsar D.S."/>
        </authorList>
    </citation>
    <scope>NUCLEOTIDE SEQUENCE [LARGE SCALE GENOMIC DNA]</scope>
</reference>
<accession>V4AH80</accession>
<name>V4AH80_LOTGI</name>
<dbReference type="PROSITE" id="PS51186">
    <property type="entry name" value="GNAT"/>
    <property type="match status" value="1"/>
</dbReference>
<gene>
    <name evidence="2" type="ORF">LOTGIDRAFT_237686</name>
</gene>
<dbReference type="HOGENOM" id="CLU_117344_0_0_1"/>
<dbReference type="InterPro" id="IPR016181">
    <property type="entry name" value="Acyl_CoA_acyltransferase"/>
</dbReference>
<protein>
    <recommendedName>
        <fullName evidence="1">N-acetyltransferase domain-containing protein</fullName>
    </recommendedName>
</protein>
<dbReference type="GO" id="GO:0016747">
    <property type="term" value="F:acyltransferase activity, transferring groups other than amino-acyl groups"/>
    <property type="evidence" value="ECO:0007669"/>
    <property type="project" value="InterPro"/>
</dbReference>
<dbReference type="AlphaFoldDB" id="V4AH80"/>
<dbReference type="CTD" id="20250527"/>
<evidence type="ECO:0000259" key="1">
    <source>
        <dbReference type="PROSITE" id="PS51186"/>
    </source>
</evidence>
<sequence length="215" mass="23999">MIERKLHRKASKNLNRKMGLTSTDNMIIENNDDPRVPPIAPFHTSLPDGRDVIIKSMTDIQLSETFTMIQEAAQQSNGFGIDEYTNENEFREDIKGGYCFAVTIADSNELIASFILAISKFYRGSTVADPFIIVKSTERRKGIGEFCLQNAVDFASDLGFIGMYIDCFSNNKGMLKIIENTGGFARVGCLPLGGQMKNGTIVGSVIFYRDLRREE</sequence>
<organism evidence="2 3">
    <name type="scientific">Lottia gigantea</name>
    <name type="common">Giant owl limpet</name>
    <dbReference type="NCBI Taxonomy" id="225164"/>
    <lineage>
        <taxon>Eukaryota</taxon>
        <taxon>Metazoa</taxon>
        <taxon>Spiralia</taxon>
        <taxon>Lophotrochozoa</taxon>
        <taxon>Mollusca</taxon>
        <taxon>Gastropoda</taxon>
        <taxon>Patellogastropoda</taxon>
        <taxon>Lottioidea</taxon>
        <taxon>Lottiidae</taxon>
        <taxon>Lottia</taxon>
    </lineage>
</organism>
<dbReference type="Proteomes" id="UP000030746">
    <property type="component" value="Unassembled WGS sequence"/>
</dbReference>
<dbReference type="EMBL" id="KB200027">
    <property type="protein sequence ID" value="ESP03374.1"/>
    <property type="molecule type" value="Genomic_DNA"/>
</dbReference>
<dbReference type="OMA" id="FMGIYCD"/>
<feature type="domain" description="N-acetyltransferase" evidence="1">
    <location>
        <begin position="52"/>
        <end position="212"/>
    </location>
</feature>
<dbReference type="STRING" id="225164.V4AH80"/>
<evidence type="ECO:0000313" key="2">
    <source>
        <dbReference type="EMBL" id="ESP03374.1"/>
    </source>
</evidence>
<dbReference type="OrthoDB" id="6133707at2759"/>
<dbReference type="InterPro" id="IPR000182">
    <property type="entry name" value="GNAT_dom"/>
</dbReference>